<keyword evidence="2" id="KW-0645">Protease</keyword>
<dbReference type="GO" id="GO:0008180">
    <property type="term" value="C:COP9 signalosome"/>
    <property type="evidence" value="ECO:0007669"/>
    <property type="project" value="UniProtKB-KW"/>
</dbReference>
<protein>
    <recommendedName>
        <fullName evidence="9">MPN domain-containing protein</fullName>
    </recommendedName>
</protein>
<evidence type="ECO:0000313" key="10">
    <source>
        <dbReference type="EMBL" id="CAD9069506.1"/>
    </source>
</evidence>
<dbReference type="GO" id="GO:0046872">
    <property type="term" value="F:metal ion binding"/>
    <property type="evidence" value="ECO:0007669"/>
    <property type="project" value="UniProtKB-KW"/>
</dbReference>
<feature type="region of interest" description="Disordered" evidence="8">
    <location>
        <begin position="1"/>
        <end position="25"/>
    </location>
</feature>
<evidence type="ECO:0000256" key="2">
    <source>
        <dbReference type="ARBA" id="ARBA00022670"/>
    </source>
</evidence>
<dbReference type="AlphaFoldDB" id="A0A7S1KC09"/>
<dbReference type="GO" id="GO:0006508">
    <property type="term" value="P:proteolysis"/>
    <property type="evidence" value="ECO:0007669"/>
    <property type="project" value="UniProtKB-KW"/>
</dbReference>
<dbReference type="CDD" id="cd08069">
    <property type="entry name" value="MPN_RPN11_CSN5"/>
    <property type="match status" value="1"/>
</dbReference>
<accession>A0A7S1KC09</accession>
<evidence type="ECO:0000256" key="7">
    <source>
        <dbReference type="ARBA" id="ARBA00023049"/>
    </source>
</evidence>
<dbReference type="Gene3D" id="3.40.140.10">
    <property type="entry name" value="Cytidine Deaminase, domain 2"/>
    <property type="match status" value="1"/>
</dbReference>
<organism evidence="10">
    <name type="scientific">Vitrella brassicaformis</name>
    <dbReference type="NCBI Taxonomy" id="1169539"/>
    <lineage>
        <taxon>Eukaryota</taxon>
        <taxon>Sar</taxon>
        <taxon>Alveolata</taxon>
        <taxon>Colpodellida</taxon>
        <taxon>Vitrellaceae</taxon>
        <taxon>Vitrella</taxon>
    </lineage>
</organism>
<dbReference type="Pfam" id="PF18323">
    <property type="entry name" value="CSN5_C"/>
    <property type="match status" value="1"/>
</dbReference>
<dbReference type="SMART" id="SM00232">
    <property type="entry name" value="JAB_MPN"/>
    <property type="match status" value="1"/>
</dbReference>
<proteinExistence type="inferred from homology"/>
<comment type="similarity">
    <text evidence="1">Belongs to the peptidase M67A family. CSN5 subfamily.</text>
</comment>
<evidence type="ECO:0000256" key="3">
    <source>
        <dbReference type="ARBA" id="ARBA00022723"/>
    </source>
</evidence>
<dbReference type="PROSITE" id="PS50249">
    <property type="entry name" value="MPN"/>
    <property type="match status" value="1"/>
</dbReference>
<evidence type="ECO:0000256" key="4">
    <source>
        <dbReference type="ARBA" id="ARBA00022790"/>
    </source>
</evidence>
<evidence type="ECO:0000256" key="5">
    <source>
        <dbReference type="ARBA" id="ARBA00022801"/>
    </source>
</evidence>
<dbReference type="InterPro" id="IPR000555">
    <property type="entry name" value="JAMM/MPN+_dom"/>
</dbReference>
<keyword evidence="5" id="KW-0378">Hydrolase</keyword>
<evidence type="ECO:0000256" key="8">
    <source>
        <dbReference type="SAM" id="MobiDB-lite"/>
    </source>
</evidence>
<dbReference type="InterPro" id="IPR050242">
    <property type="entry name" value="JAMM_MPN+_peptidase_M67A"/>
</dbReference>
<evidence type="ECO:0000256" key="6">
    <source>
        <dbReference type="ARBA" id="ARBA00022833"/>
    </source>
</evidence>
<dbReference type="PANTHER" id="PTHR10410">
    <property type="entry name" value="EUKARYOTIC TRANSLATION INITIATION FACTOR 3 -RELATED"/>
    <property type="match status" value="1"/>
</dbReference>
<reference evidence="10" key="1">
    <citation type="submission" date="2021-01" db="EMBL/GenBank/DDBJ databases">
        <authorList>
            <person name="Corre E."/>
            <person name="Pelletier E."/>
            <person name="Niang G."/>
            <person name="Scheremetjew M."/>
            <person name="Finn R."/>
            <person name="Kale V."/>
            <person name="Holt S."/>
            <person name="Cochrane G."/>
            <person name="Meng A."/>
            <person name="Brown T."/>
            <person name="Cohen L."/>
        </authorList>
    </citation>
    <scope>NUCLEOTIDE SEQUENCE</scope>
    <source>
        <strain evidence="10">CCMP3346</strain>
    </source>
</reference>
<dbReference type="InterPro" id="IPR037518">
    <property type="entry name" value="MPN"/>
</dbReference>
<evidence type="ECO:0000259" key="9">
    <source>
        <dbReference type="PROSITE" id="PS50249"/>
    </source>
</evidence>
<name>A0A7S1KC09_9ALVE</name>
<gene>
    <name evidence="10" type="ORF">VBRA1451_LOCUS24588</name>
</gene>
<evidence type="ECO:0000256" key="1">
    <source>
        <dbReference type="ARBA" id="ARBA00006008"/>
    </source>
</evidence>
<feature type="domain" description="MPN" evidence="9">
    <location>
        <begin position="72"/>
        <end position="209"/>
    </location>
</feature>
<keyword evidence="6" id="KW-0862">Zinc</keyword>
<keyword evidence="3" id="KW-0479">Metal-binding</keyword>
<dbReference type="Pfam" id="PF01398">
    <property type="entry name" value="JAB"/>
    <property type="match status" value="1"/>
</dbReference>
<dbReference type="EMBL" id="HBGB01041798">
    <property type="protein sequence ID" value="CAD9069506.1"/>
    <property type="molecule type" value="Transcribed_RNA"/>
</dbReference>
<keyword evidence="7" id="KW-0482">Metalloprotease</keyword>
<dbReference type="SUPFAM" id="SSF102712">
    <property type="entry name" value="JAB1/MPN domain"/>
    <property type="match status" value="1"/>
</dbReference>
<dbReference type="FunFam" id="3.40.140.10:FF:000003">
    <property type="entry name" value="COP9 signalosome complex subunit 5"/>
    <property type="match status" value="1"/>
</dbReference>
<dbReference type="InterPro" id="IPR040961">
    <property type="entry name" value="CSN5_C"/>
</dbReference>
<keyword evidence="4" id="KW-0736">Signalosome</keyword>
<dbReference type="GO" id="GO:0008237">
    <property type="term" value="F:metallopeptidase activity"/>
    <property type="evidence" value="ECO:0007669"/>
    <property type="project" value="UniProtKB-KW"/>
</dbReference>
<sequence length="445" mass="48224">MDRVSVPGGMSAGASSSSASASVPSGQTAMKQWELNNSVKEDDSVYKYDAVEQENILNNRPWTNDVLYFKKCRITAVALIKMVMHARSGGRLEIMGLMQGKIIKDAFVIMDAFALPVEGTETRVNAGAGANEYMVNYQEVSEMVGRMENIVGWYHSHPGYGCWLSGIDCQTQMLYQQHQEPFVAVVVDPIRTCASGAVDIGAFRCYPSGYTPPEDGPSDFQPIPLHKIEDFGLHWKQYYPLQIEVFKSSLDAKLLDLLWSNYWASTLASSPLLNNKEYYNSLVQDVADKLAKAETTLSSKQYGGQIMGGSGSKKNQGEADLTEVAKLSARASSEQLKGLANQVIKDLLFNQALRSSPGQCGRHRSDVSTAAASSIMTNGVTAMATDPPAAAAAAAAAAARRPCRHCCPLPALLLQAILMHHSAVGKVGWMLGMGEDVTAVCLPRR</sequence>